<dbReference type="GO" id="GO:0007165">
    <property type="term" value="P:signal transduction"/>
    <property type="evidence" value="ECO:0007669"/>
    <property type="project" value="InterPro"/>
</dbReference>
<organism evidence="2 3">
    <name type="scientific">Rotaria socialis</name>
    <dbReference type="NCBI Taxonomy" id="392032"/>
    <lineage>
        <taxon>Eukaryota</taxon>
        <taxon>Metazoa</taxon>
        <taxon>Spiralia</taxon>
        <taxon>Gnathifera</taxon>
        <taxon>Rotifera</taxon>
        <taxon>Eurotatoria</taxon>
        <taxon>Bdelloidea</taxon>
        <taxon>Philodinida</taxon>
        <taxon>Philodinidae</taxon>
        <taxon>Rotaria</taxon>
    </lineage>
</organism>
<dbReference type="AlphaFoldDB" id="A0A817X1U8"/>
<dbReference type="InterPro" id="IPR000157">
    <property type="entry name" value="TIR_dom"/>
</dbReference>
<dbReference type="PANTHER" id="PTHR46270:SF2">
    <property type="entry name" value="TIR DOMAIN-CONTAINING PROTEIN"/>
    <property type="match status" value="1"/>
</dbReference>
<evidence type="ECO:0000259" key="1">
    <source>
        <dbReference type="Pfam" id="PF13676"/>
    </source>
</evidence>
<dbReference type="Proteomes" id="UP000663872">
    <property type="component" value="Unassembled WGS sequence"/>
</dbReference>
<sequence length="496" mass="56895">MHNALLCHIENPDVFLFVNITFGFCLELASLEFRDKAKQQFEREMHEEKVINHNEDMRMAKQQEKFSYILAMKKKTALELIGYQPRRNRDSGNFVVQPVRNVQIPNLVRSDSIPKPPSKSAAEYDSEEVATTSSCCWQSHGPDNSKLPNVRSGIGLNSQAKPHLMISYQWDSQDLCKKIYERLLSDAYVVWFDVVNMHGCIYTAMAEAVETSEIILCGMTQNYKKLAATAAPINKELDQSEPDNDQWKKQYFLHRESSHILAEIEGEKHACINSSVSPNIDSGVLIISNISAIVDDIVQKQIKLITSREQATIQAIIQQRQLIVKRILTEGKYNINQYEAQYRQLHDAFIAKLELEMCIHLDNLQQQIDKNQNNVFSSAHNSITTTTAQAQKAKEQFLKMIQKQADLKIQALIAKSRKVSMDKMQKPIAREELRIINLRAYSTTGVHTTGKGCQNIDDRDRYRQEIKQGIQNHQVKRTVYLDKNSRDTLDNQNNLP</sequence>
<name>A0A817X1U8_9BILA</name>
<feature type="domain" description="TIR" evidence="1">
    <location>
        <begin position="165"/>
        <end position="229"/>
    </location>
</feature>
<dbReference type="EMBL" id="CAJNYT010000655">
    <property type="protein sequence ID" value="CAF3362512.1"/>
    <property type="molecule type" value="Genomic_DNA"/>
</dbReference>
<protein>
    <recommendedName>
        <fullName evidence="1">TIR domain-containing protein</fullName>
    </recommendedName>
</protein>
<proteinExistence type="predicted"/>
<reference evidence="2" key="1">
    <citation type="submission" date="2021-02" db="EMBL/GenBank/DDBJ databases">
        <authorList>
            <person name="Nowell W R."/>
        </authorList>
    </citation>
    <scope>NUCLEOTIDE SEQUENCE</scope>
</reference>
<evidence type="ECO:0000313" key="2">
    <source>
        <dbReference type="EMBL" id="CAF3362512.1"/>
    </source>
</evidence>
<accession>A0A817X1U8</accession>
<dbReference type="PANTHER" id="PTHR46270">
    <property type="entry name" value="ARMADILLO-TYPE FOLD-RELATED"/>
    <property type="match status" value="1"/>
</dbReference>
<comment type="caution">
    <text evidence="2">The sequence shown here is derived from an EMBL/GenBank/DDBJ whole genome shotgun (WGS) entry which is preliminary data.</text>
</comment>
<gene>
    <name evidence="2" type="ORF">GRG538_LOCUS6569</name>
</gene>
<dbReference type="Pfam" id="PF13676">
    <property type="entry name" value="TIR_2"/>
    <property type="match status" value="1"/>
</dbReference>
<evidence type="ECO:0000313" key="3">
    <source>
        <dbReference type="Proteomes" id="UP000663872"/>
    </source>
</evidence>